<keyword evidence="3" id="KW-0238">DNA-binding</keyword>
<evidence type="ECO:0000256" key="3">
    <source>
        <dbReference type="ARBA" id="ARBA00023125"/>
    </source>
</evidence>
<organism evidence="6 7">
    <name type="scientific">Glycomyces tritici</name>
    <dbReference type="NCBI Taxonomy" id="2665176"/>
    <lineage>
        <taxon>Bacteria</taxon>
        <taxon>Bacillati</taxon>
        <taxon>Actinomycetota</taxon>
        <taxon>Actinomycetes</taxon>
        <taxon>Glycomycetales</taxon>
        <taxon>Glycomycetaceae</taxon>
        <taxon>Glycomyces</taxon>
    </lineage>
</organism>
<evidence type="ECO:0000256" key="4">
    <source>
        <dbReference type="ARBA" id="ARBA00023163"/>
    </source>
</evidence>
<evidence type="ECO:0000256" key="1">
    <source>
        <dbReference type="ARBA" id="ARBA00023015"/>
    </source>
</evidence>
<dbReference type="Gene3D" id="1.20.120.1810">
    <property type="match status" value="1"/>
</dbReference>
<comment type="caution">
    <text evidence="6">The sequence shown here is derived from an EMBL/GenBank/DDBJ whole genome shotgun (WGS) entry which is preliminary data.</text>
</comment>
<dbReference type="RefSeq" id="WP_289957454.1">
    <property type="nucleotide sequence ID" value="NZ_JAUEMJ010000003.1"/>
</dbReference>
<keyword evidence="7" id="KW-1185">Reference proteome</keyword>
<dbReference type="InterPro" id="IPR013325">
    <property type="entry name" value="RNA_pol_sigma_r2"/>
</dbReference>
<dbReference type="EMBL" id="JAUEMJ010000003">
    <property type="protein sequence ID" value="MDN3240528.1"/>
    <property type="molecule type" value="Genomic_DNA"/>
</dbReference>
<gene>
    <name evidence="6" type="ORF">QWI33_12385</name>
</gene>
<keyword evidence="4" id="KW-0804">Transcription</keyword>
<dbReference type="PANTHER" id="PTHR30385:SF4">
    <property type="entry name" value="RNA POLYMERASE SIGMA-E FACTOR"/>
    <property type="match status" value="1"/>
</dbReference>
<reference evidence="6" key="1">
    <citation type="submission" date="2023-06" db="EMBL/GenBank/DDBJ databases">
        <title>Gycomyces niveus sp.nov., a novel actinomycete isolated from soil in Shouguang.</title>
        <authorList>
            <person name="Yang X."/>
            <person name="Zhao J."/>
        </authorList>
    </citation>
    <scope>NUCLEOTIDE SEQUENCE</scope>
    <source>
        <strain evidence="6">NEAU C2</strain>
    </source>
</reference>
<keyword evidence="1" id="KW-0805">Transcription regulation</keyword>
<evidence type="ECO:0000256" key="2">
    <source>
        <dbReference type="ARBA" id="ARBA00023082"/>
    </source>
</evidence>
<protein>
    <submittedName>
        <fullName evidence="6">Sigma factor</fullName>
    </submittedName>
</protein>
<feature type="domain" description="RNA polymerase sigma-70 region 2" evidence="5">
    <location>
        <begin position="46"/>
        <end position="109"/>
    </location>
</feature>
<dbReference type="Pfam" id="PF04542">
    <property type="entry name" value="Sigma70_r2"/>
    <property type="match status" value="1"/>
</dbReference>
<accession>A0ABT7YQG9</accession>
<dbReference type="Proteomes" id="UP001171902">
    <property type="component" value="Unassembled WGS sequence"/>
</dbReference>
<evidence type="ECO:0000313" key="7">
    <source>
        <dbReference type="Proteomes" id="UP001171902"/>
    </source>
</evidence>
<dbReference type="PANTHER" id="PTHR30385">
    <property type="entry name" value="SIGMA FACTOR F FLAGELLAR"/>
    <property type="match status" value="1"/>
</dbReference>
<name>A0ABT7YQG9_9ACTN</name>
<evidence type="ECO:0000259" key="5">
    <source>
        <dbReference type="Pfam" id="PF04542"/>
    </source>
</evidence>
<proteinExistence type="predicted"/>
<evidence type="ECO:0000313" key="6">
    <source>
        <dbReference type="EMBL" id="MDN3240528.1"/>
    </source>
</evidence>
<dbReference type="InterPro" id="IPR007627">
    <property type="entry name" value="RNA_pol_sigma70_r2"/>
</dbReference>
<keyword evidence="2" id="KW-0731">Sigma factor</keyword>
<dbReference type="SUPFAM" id="SSF88946">
    <property type="entry name" value="Sigma2 domain of RNA polymerase sigma factors"/>
    <property type="match status" value="1"/>
</dbReference>
<sequence>MAEPDGRDRDRALDEFERLLPLFGELARLDEHDAERHRCRERLIIGHLPIVEDVVQRYADRGVSRSELMGVGVAALVHAIDRFDPDSGDDFPGFAVPAVMGEVSRFFRDCLWPKRTSPSFRERLAAETGVGDAAARPPIAADVASRLGVSGTYVAELLATWEPVGSLEPEPDPNG</sequence>